<evidence type="ECO:0000256" key="1">
    <source>
        <dbReference type="SAM" id="MobiDB-lite"/>
    </source>
</evidence>
<gene>
    <name evidence="3" type="primary">LOC104587095</name>
</gene>
<dbReference type="PANTHER" id="PTHR33070">
    <property type="entry name" value="OS06G0725500 PROTEIN"/>
    <property type="match status" value="1"/>
</dbReference>
<dbReference type="OMA" id="RCELAMV"/>
<reference evidence="3" key="1">
    <citation type="submission" date="2025-08" db="UniProtKB">
        <authorList>
            <consortium name="RefSeq"/>
        </authorList>
    </citation>
    <scope>IDENTIFICATION</scope>
</reference>
<name>A0A1U7Z7A2_NELNU</name>
<protein>
    <submittedName>
        <fullName evidence="3">Uncharacterized protein LOC104587095</fullName>
    </submittedName>
</protein>
<dbReference type="GeneID" id="104587095"/>
<dbReference type="InterPro" id="IPR004320">
    <property type="entry name" value="BPS1_pln"/>
</dbReference>
<proteinExistence type="predicted"/>
<evidence type="ECO:0000313" key="3">
    <source>
        <dbReference type="RefSeq" id="XP_010242851.1"/>
    </source>
</evidence>
<dbReference type="KEGG" id="nnu:104587095"/>
<dbReference type="Proteomes" id="UP000189703">
    <property type="component" value="Unplaced"/>
</dbReference>
<dbReference type="Pfam" id="PF03087">
    <property type="entry name" value="BPS1"/>
    <property type="match status" value="1"/>
</dbReference>
<dbReference type="GO" id="GO:0048364">
    <property type="term" value="P:root development"/>
    <property type="evidence" value="ECO:0007669"/>
    <property type="project" value="InterPro"/>
</dbReference>
<keyword evidence="2" id="KW-1185">Reference proteome</keyword>
<dbReference type="PANTHER" id="PTHR33070:SF129">
    <property type="entry name" value="DUF241 DOMAIN PROTEIN"/>
    <property type="match status" value="1"/>
</dbReference>
<sequence length="302" mass="33145">MATTLATPTAPSHARSTSLPSTSHPLTLAVEEQVQRLRASEALSSSCSSSPSSLCHNLNGLHDLFECVDNLLQLPLTQQALSHPKWADEVLDGSLRLLDICGTTRDVLSQLKESLQQLESSLRRKRGGESGLATQVGAYMTFRKKINKTIHKCLADLKKMEKHTSSALFISKDLDLVAIVNVLKEVEAITVSVFQSVLSFVSGPKAQSKTSGWSLVSKLMQPKRIACEREEEDGCSEMEKLDGALYALINCQKSCMGSGLQNAQNQLTEVEMNIQGLEDGLDCVFRRLIKTRVSLLNILNHH</sequence>
<organism evidence="2 3">
    <name type="scientific">Nelumbo nucifera</name>
    <name type="common">Sacred lotus</name>
    <dbReference type="NCBI Taxonomy" id="4432"/>
    <lineage>
        <taxon>Eukaryota</taxon>
        <taxon>Viridiplantae</taxon>
        <taxon>Streptophyta</taxon>
        <taxon>Embryophyta</taxon>
        <taxon>Tracheophyta</taxon>
        <taxon>Spermatophyta</taxon>
        <taxon>Magnoliopsida</taxon>
        <taxon>Proteales</taxon>
        <taxon>Nelumbonaceae</taxon>
        <taxon>Nelumbo</taxon>
    </lineage>
</organism>
<evidence type="ECO:0000313" key="2">
    <source>
        <dbReference type="Proteomes" id="UP000189703"/>
    </source>
</evidence>
<accession>A0A1U7Z7A2</accession>
<dbReference type="OrthoDB" id="1701699at2759"/>
<dbReference type="eggNOG" id="ENOG502QUY1">
    <property type="taxonomic scope" value="Eukaryota"/>
</dbReference>
<feature type="region of interest" description="Disordered" evidence="1">
    <location>
        <begin position="1"/>
        <end position="24"/>
    </location>
</feature>
<dbReference type="AlphaFoldDB" id="A0A1U7Z7A2"/>
<feature type="compositionally biased region" description="Polar residues" evidence="1">
    <location>
        <begin position="1"/>
        <end position="10"/>
    </location>
</feature>
<dbReference type="RefSeq" id="XP_010242851.1">
    <property type="nucleotide sequence ID" value="XM_010244549.1"/>
</dbReference>
<dbReference type="GO" id="GO:0048367">
    <property type="term" value="P:shoot system development"/>
    <property type="evidence" value="ECO:0007669"/>
    <property type="project" value="InterPro"/>
</dbReference>